<dbReference type="EMBL" id="KV722549">
    <property type="protein sequence ID" value="OCH86021.1"/>
    <property type="molecule type" value="Genomic_DNA"/>
</dbReference>
<evidence type="ECO:0000256" key="1">
    <source>
        <dbReference type="SAM" id="MobiDB-lite"/>
    </source>
</evidence>
<name>A0A8E2DGJ7_9APHY</name>
<keyword evidence="3" id="KW-1185">Reference proteome</keyword>
<dbReference type="AlphaFoldDB" id="A0A8E2DGJ7"/>
<feature type="region of interest" description="Disordered" evidence="1">
    <location>
        <begin position="345"/>
        <end position="428"/>
    </location>
</feature>
<feature type="compositionally biased region" description="Polar residues" evidence="1">
    <location>
        <begin position="23"/>
        <end position="35"/>
    </location>
</feature>
<reference evidence="2 3" key="1">
    <citation type="submission" date="2016-07" db="EMBL/GenBank/DDBJ databases">
        <title>Draft genome of the white-rot fungus Obba rivulosa 3A-2.</title>
        <authorList>
            <consortium name="DOE Joint Genome Institute"/>
            <person name="Miettinen O."/>
            <person name="Riley R."/>
            <person name="Acob R."/>
            <person name="Barry K."/>
            <person name="Cullen D."/>
            <person name="De Vries R."/>
            <person name="Hainaut M."/>
            <person name="Hatakka A."/>
            <person name="Henrissat B."/>
            <person name="Hilden K."/>
            <person name="Kuo R."/>
            <person name="Labutti K."/>
            <person name="Lipzen A."/>
            <person name="Makela M.R."/>
            <person name="Sandor L."/>
            <person name="Spatafora J.W."/>
            <person name="Grigoriev I.V."/>
            <person name="Hibbett D.S."/>
        </authorList>
    </citation>
    <scope>NUCLEOTIDE SEQUENCE [LARGE SCALE GENOMIC DNA]</scope>
    <source>
        <strain evidence="2 3">3A-2</strain>
    </source>
</reference>
<gene>
    <name evidence="2" type="ORF">OBBRIDRAFT_797605</name>
</gene>
<feature type="compositionally biased region" description="Basic and acidic residues" evidence="1">
    <location>
        <begin position="414"/>
        <end position="428"/>
    </location>
</feature>
<sequence length="448" mass="48424">MPAQPSGHGYGQQDSPYAMRSASFPNYQDTQSHSQMRPGPAGSSHGQGSYNTQFSSPYAQQGSPYAPQGSPYGQQESSYGQQGTSYGQQGPPYTQQASPYSQQQSPYAQQDSLKSPPPPQHSSRSASPGLVGQSGSPYAPSSDSSPGPDSRPASRGAGPSASSSSSSSNMLGKLKGFAPGEDPAKVLDPPPACFSRALPPQMLYGPFPVTSIMSASKNLPDGFPLAAPPSAMRPHPFATHDVTQEDWILFLQQIKAVSGMTGMNRIVSNVAPLAMGVGFLPGLLITRGLENGMKKKKRGPVSEVIAQWNHYFFHPRQIDLALAQGRICYTNADGVAPDVRGYRGSSSVGVCNDSDSDSSSSDDDRRMGRRGGRGGGGGLLGMVKAEIQNEFRNEMRNEREKSMRDARRQRKGIRRAEKRDRKDLKDEEKYAEKEHWRLVISHHPYMLA</sequence>
<proteinExistence type="predicted"/>
<protein>
    <submittedName>
        <fullName evidence="2">Uncharacterized protein</fullName>
    </submittedName>
</protein>
<feature type="compositionally biased region" description="Basic and acidic residues" evidence="1">
    <location>
        <begin position="387"/>
        <end position="406"/>
    </location>
</feature>
<feature type="compositionally biased region" description="Low complexity" evidence="1">
    <location>
        <begin position="345"/>
        <end position="359"/>
    </location>
</feature>
<feature type="compositionally biased region" description="Low complexity" evidence="1">
    <location>
        <begin position="67"/>
        <end position="110"/>
    </location>
</feature>
<organism evidence="2 3">
    <name type="scientific">Obba rivulosa</name>
    <dbReference type="NCBI Taxonomy" id="1052685"/>
    <lineage>
        <taxon>Eukaryota</taxon>
        <taxon>Fungi</taxon>
        <taxon>Dikarya</taxon>
        <taxon>Basidiomycota</taxon>
        <taxon>Agaricomycotina</taxon>
        <taxon>Agaricomycetes</taxon>
        <taxon>Polyporales</taxon>
        <taxon>Gelatoporiaceae</taxon>
        <taxon>Obba</taxon>
    </lineage>
</organism>
<dbReference type="OrthoDB" id="5314275at2759"/>
<feature type="compositionally biased region" description="Low complexity" evidence="1">
    <location>
        <begin position="134"/>
        <end position="168"/>
    </location>
</feature>
<evidence type="ECO:0000313" key="2">
    <source>
        <dbReference type="EMBL" id="OCH86021.1"/>
    </source>
</evidence>
<feature type="region of interest" description="Disordered" evidence="1">
    <location>
        <begin position="1"/>
        <end position="184"/>
    </location>
</feature>
<dbReference type="InterPro" id="IPR028018">
    <property type="entry name" value="DUF4646"/>
</dbReference>
<evidence type="ECO:0000313" key="3">
    <source>
        <dbReference type="Proteomes" id="UP000250043"/>
    </source>
</evidence>
<accession>A0A8E2DGJ7</accession>
<feature type="compositionally biased region" description="Polar residues" evidence="1">
    <location>
        <begin position="44"/>
        <end position="63"/>
    </location>
</feature>
<dbReference type="Proteomes" id="UP000250043">
    <property type="component" value="Unassembled WGS sequence"/>
</dbReference>
<dbReference type="Pfam" id="PF15496">
    <property type="entry name" value="DUF4646"/>
    <property type="match status" value="1"/>
</dbReference>